<keyword evidence="3" id="KW-1185">Reference proteome</keyword>
<name>A0A066U7Y0_9PSEU</name>
<dbReference type="EMBL" id="JMQI01000045">
    <property type="protein sequence ID" value="KDN20194.1"/>
    <property type="molecule type" value="Genomic_DNA"/>
</dbReference>
<keyword evidence="1" id="KW-1133">Transmembrane helix</keyword>
<organism evidence="2 3">
    <name type="scientific">Amycolatopsis rifamycinica</name>
    <dbReference type="NCBI Taxonomy" id="287986"/>
    <lineage>
        <taxon>Bacteria</taxon>
        <taxon>Bacillati</taxon>
        <taxon>Actinomycetota</taxon>
        <taxon>Actinomycetes</taxon>
        <taxon>Pseudonocardiales</taxon>
        <taxon>Pseudonocardiaceae</taxon>
        <taxon>Amycolatopsis</taxon>
    </lineage>
</organism>
<evidence type="ECO:0000256" key="1">
    <source>
        <dbReference type="SAM" id="Phobius"/>
    </source>
</evidence>
<accession>A0A066U7Y0</accession>
<sequence>MKSELLRTTRRYRCIDEDLADATMSAIRARFDLLLESGAQIRGLPHGMIAAGQYLDRFGFEQRGLFGTAAAVLVLSCTPDPDGVRKLQALVDYLRHRETIEPDLAADPEEAIEVSRRIAVERLDTFKSADVVFALSRVPVTVLGRDTHLQELIGRIEAARLSGGGWGTRLDNSASSFDPLATAHVLRALSAAAIPAKESDVEALVRHLRSASGEENPYGRIFALTVVATIRLRTHRAFLKEEHRRLVAALRTQMSSPAEANYEYTAGRRQYYVRIPWQLYLIELTLRLFPSTKFFSFLWQQPLLAAAKLIESPAGFTYPSSGDAQSTRTHGIICELMRLISVSLANAPRMRAVGTTINTATQLAHSRLANVVLWLAAAVIVGYTSATWVLSSRHTATELAPNFIATAVVVLIQVALARIRRQ</sequence>
<dbReference type="InterPro" id="IPR008930">
    <property type="entry name" value="Terpenoid_cyclase/PrenylTrfase"/>
</dbReference>
<evidence type="ECO:0000313" key="2">
    <source>
        <dbReference type="EMBL" id="KDN20194.1"/>
    </source>
</evidence>
<dbReference type="SUPFAM" id="SSF48239">
    <property type="entry name" value="Terpenoid cyclases/Protein prenyltransferases"/>
    <property type="match status" value="1"/>
</dbReference>
<dbReference type="Proteomes" id="UP000027345">
    <property type="component" value="Unassembled WGS sequence"/>
</dbReference>
<reference evidence="2 3" key="1">
    <citation type="submission" date="2014-05" db="EMBL/GenBank/DDBJ databases">
        <title>Draft genome sequence of Amycolatopsis rifamycinica DSM 46095.</title>
        <authorList>
            <person name="Lal R."/>
            <person name="Saxena A."/>
            <person name="Kumari R."/>
            <person name="Mukherjee U."/>
            <person name="Singh P."/>
            <person name="Sangwan N."/>
            <person name="Mahato N.K."/>
        </authorList>
    </citation>
    <scope>NUCLEOTIDE SEQUENCE [LARGE SCALE GENOMIC DNA]</scope>
    <source>
        <strain evidence="2 3">DSM 46095</strain>
    </source>
</reference>
<comment type="caution">
    <text evidence="2">The sequence shown here is derived from an EMBL/GenBank/DDBJ whole genome shotgun (WGS) entry which is preliminary data.</text>
</comment>
<proteinExistence type="predicted"/>
<dbReference type="STRING" id="287986.DV20_21535"/>
<protein>
    <submittedName>
        <fullName evidence="2">Uncharacterized protein</fullName>
    </submittedName>
</protein>
<feature type="transmembrane region" description="Helical" evidence="1">
    <location>
        <begin position="402"/>
        <end position="419"/>
    </location>
</feature>
<evidence type="ECO:0000313" key="3">
    <source>
        <dbReference type="Proteomes" id="UP000027345"/>
    </source>
</evidence>
<gene>
    <name evidence="2" type="ORF">DV20_21535</name>
</gene>
<keyword evidence="1" id="KW-0472">Membrane</keyword>
<feature type="transmembrane region" description="Helical" evidence="1">
    <location>
        <begin position="371"/>
        <end position="390"/>
    </location>
</feature>
<keyword evidence="1" id="KW-0812">Transmembrane</keyword>
<dbReference type="AlphaFoldDB" id="A0A066U7Y0"/>